<dbReference type="eggNOG" id="COG3706">
    <property type="taxonomic scope" value="Bacteria"/>
</dbReference>
<evidence type="ECO:0000313" key="7">
    <source>
        <dbReference type="EMBL" id="AEP29403.1"/>
    </source>
</evidence>
<evidence type="ECO:0000256" key="2">
    <source>
        <dbReference type="ARBA" id="ARBA00012528"/>
    </source>
</evidence>
<evidence type="ECO:0000256" key="4">
    <source>
        <dbReference type="SAM" id="Coils"/>
    </source>
</evidence>
<dbReference type="PANTHER" id="PTHR45138:SF9">
    <property type="entry name" value="DIGUANYLATE CYCLASE DGCM-RELATED"/>
    <property type="match status" value="1"/>
</dbReference>
<feature type="domain" description="GGDEF" evidence="6">
    <location>
        <begin position="462"/>
        <end position="606"/>
    </location>
</feature>
<dbReference type="InterPro" id="IPR011990">
    <property type="entry name" value="TPR-like_helical_dom_sf"/>
</dbReference>
<dbReference type="EC" id="2.7.7.65" evidence="2"/>
<keyword evidence="8" id="KW-1185">Reference proteome</keyword>
<evidence type="ECO:0000259" key="6">
    <source>
        <dbReference type="PROSITE" id="PS50887"/>
    </source>
</evidence>
<dbReference type="KEGG" id="gni:GNIT_1279"/>
<keyword evidence="5" id="KW-0472">Membrane</keyword>
<keyword evidence="4" id="KW-0175">Coiled coil</keyword>
<dbReference type="AlphaFoldDB" id="G4QL13"/>
<keyword evidence="5" id="KW-0812">Transmembrane</keyword>
<comment type="catalytic activity">
    <reaction evidence="3">
        <text>2 GTP = 3',3'-c-di-GMP + 2 diphosphate</text>
        <dbReference type="Rhea" id="RHEA:24898"/>
        <dbReference type="ChEBI" id="CHEBI:33019"/>
        <dbReference type="ChEBI" id="CHEBI:37565"/>
        <dbReference type="ChEBI" id="CHEBI:58805"/>
        <dbReference type="EC" id="2.7.7.65"/>
    </reaction>
</comment>
<proteinExistence type="predicted"/>
<dbReference type="Gene3D" id="1.25.40.10">
    <property type="entry name" value="Tetratricopeptide repeat domain"/>
    <property type="match status" value="2"/>
</dbReference>
<dbReference type="Proteomes" id="UP000009282">
    <property type="component" value="Chromosome"/>
</dbReference>
<dbReference type="InterPro" id="IPR029787">
    <property type="entry name" value="Nucleotide_cyclase"/>
</dbReference>
<feature type="transmembrane region" description="Helical" evidence="5">
    <location>
        <begin position="399"/>
        <end position="419"/>
    </location>
</feature>
<dbReference type="InterPro" id="IPR000160">
    <property type="entry name" value="GGDEF_dom"/>
</dbReference>
<dbReference type="SMART" id="SM00267">
    <property type="entry name" value="GGDEF"/>
    <property type="match status" value="1"/>
</dbReference>
<dbReference type="RefSeq" id="WP_014108277.1">
    <property type="nucleotide sequence ID" value="NC_016041.1"/>
</dbReference>
<dbReference type="PANTHER" id="PTHR45138">
    <property type="entry name" value="REGULATORY COMPONENTS OF SENSORY TRANSDUCTION SYSTEM"/>
    <property type="match status" value="1"/>
</dbReference>
<keyword evidence="5" id="KW-1133">Transmembrane helix</keyword>
<name>G4QL13_GLANF</name>
<dbReference type="Pfam" id="PF13181">
    <property type="entry name" value="TPR_8"/>
    <property type="match status" value="1"/>
</dbReference>
<dbReference type="GO" id="GO:0052621">
    <property type="term" value="F:diguanylate cyclase activity"/>
    <property type="evidence" value="ECO:0007669"/>
    <property type="project" value="UniProtKB-EC"/>
</dbReference>
<evidence type="ECO:0000313" key="8">
    <source>
        <dbReference type="Proteomes" id="UP000009282"/>
    </source>
</evidence>
<sequence>MIATMDESDLSSEEQLSEYKALLDTHIMRPDLDTDGILCIYQQMFLLYASSRRDHEVKKLYEASSFLQTFVVTNDNVNNYAPAILRVVNTYLMLKDFNNASHLINKIQPYFSLNDISDLNKYSFQMFSGQLYIMTGKYKDGMTSFRLALKLIKNSSELSDEDRKNKVARVNQYIGNTYWELGDYKNAIKQYQINESIGNLNNIAFSQLKLSEWERALDTATAASKEAQRLGNNLYWAYANNITARAKHQLGKTVEAVQIIKKSISILKKWNHAVETIEALVALAEFHIHLDQWEAAEISMREANQYLIDTGTTIELDENFYKTSFLIEEKKNNYKEALEFYKQMLEIKEDKFELLQKQISQRLMLDYELEIAQETMLRLEQENKLASIMLQNNESKNQLLISVIVGTSAVLLLLFYVYLREHKSKLEMSHLAMTDHLTGCPNRRHSLKQAKGMLSSPNDIENSLIIAILDVDNFKVVNDTYGHDVGDQVLQNLSSIIKAVLREDDVIGRYGGEEFILLLPNADEQEITRIFSRIQIALQNHVCEYNGEHMAMPLSVSMGAVIATDTPNSAEEQENSQLLDKIIKQADEKAYEAKEGGKNQLVCVTMSLRS</sequence>
<dbReference type="CDD" id="cd01949">
    <property type="entry name" value="GGDEF"/>
    <property type="match status" value="1"/>
</dbReference>
<dbReference type="EMBL" id="CP003060">
    <property type="protein sequence ID" value="AEP29403.1"/>
    <property type="molecule type" value="Genomic_DNA"/>
</dbReference>
<dbReference type="InterPro" id="IPR019734">
    <property type="entry name" value="TPR_rpt"/>
</dbReference>
<reference evidence="7 8" key="1">
    <citation type="journal article" date="2011" name="J. Bacteriol.">
        <title>Complete genome sequence of seawater bacterium Glaciecola nitratireducens FR1064T.</title>
        <authorList>
            <person name="Bian F."/>
            <person name="Qin Q.L."/>
            <person name="Xie B.B."/>
            <person name="Shu Y.L."/>
            <person name="Zhang X.Y."/>
            <person name="Yu Y."/>
            <person name="Chen B."/>
            <person name="Chen X.L."/>
            <person name="Zhou B.C."/>
            <person name="Zhang Y.Z."/>
        </authorList>
    </citation>
    <scope>NUCLEOTIDE SEQUENCE [LARGE SCALE GENOMIC DNA]</scope>
    <source>
        <strain evidence="8">JCM 12485 / KCTC 12276 / FR1064</strain>
    </source>
</reference>
<comment type="cofactor">
    <cofactor evidence="1">
        <name>Mg(2+)</name>
        <dbReference type="ChEBI" id="CHEBI:18420"/>
    </cofactor>
</comment>
<dbReference type="HOGENOM" id="CLU_447434_0_0_6"/>
<organism evidence="7 8">
    <name type="scientific">Glaciecola nitratireducens (strain JCM 12485 / KCTC 12276 / FR1064)</name>
    <dbReference type="NCBI Taxonomy" id="1085623"/>
    <lineage>
        <taxon>Bacteria</taxon>
        <taxon>Pseudomonadati</taxon>
        <taxon>Pseudomonadota</taxon>
        <taxon>Gammaproteobacteria</taxon>
        <taxon>Alteromonadales</taxon>
        <taxon>Alteromonadaceae</taxon>
        <taxon>Brumicola</taxon>
    </lineage>
</organism>
<dbReference type="FunFam" id="3.30.70.270:FF:000001">
    <property type="entry name" value="Diguanylate cyclase domain protein"/>
    <property type="match status" value="1"/>
</dbReference>
<evidence type="ECO:0000256" key="1">
    <source>
        <dbReference type="ARBA" id="ARBA00001946"/>
    </source>
</evidence>
<accession>G4QL13</accession>
<evidence type="ECO:0000256" key="5">
    <source>
        <dbReference type="SAM" id="Phobius"/>
    </source>
</evidence>
<dbReference type="PROSITE" id="PS50887">
    <property type="entry name" value="GGDEF"/>
    <property type="match status" value="1"/>
</dbReference>
<dbReference type="STRING" id="1085623.GNIT_1279"/>
<evidence type="ECO:0000256" key="3">
    <source>
        <dbReference type="ARBA" id="ARBA00034247"/>
    </source>
</evidence>
<dbReference type="InterPro" id="IPR043128">
    <property type="entry name" value="Rev_trsase/Diguanyl_cyclase"/>
</dbReference>
<dbReference type="Gene3D" id="3.30.70.270">
    <property type="match status" value="1"/>
</dbReference>
<dbReference type="SUPFAM" id="SSF48452">
    <property type="entry name" value="TPR-like"/>
    <property type="match status" value="2"/>
</dbReference>
<gene>
    <name evidence="7" type="ordered locus">GNIT_1279</name>
</gene>
<protein>
    <recommendedName>
        <fullName evidence="2">diguanylate cyclase</fullName>
        <ecNumber evidence="2">2.7.7.65</ecNumber>
    </recommendedName>
</protein>
<dbReference type="SUPFAM" id="SSF55073">
    <property type="entry name" value="Nucleotide cyclase"/>
    <property type="match status" value="1"/>
</dbReference>
<dbReference type="InterPro" id="IPR050469">
    <property type="entry name" value="Diguanylate_Cyclase"/>
</dbReference>
<dbReference type="Pfam" id="PF00990">
    <property type="entry name" value="GGDEF"/>
    <property type="match status" value="1"/>
</dbReference>
<dbReference type="NCBIfam" id="TIGR00254">
    <property type="entry name" value="GGDEF"/>
    <property type="match status" value="1"/>
</dbReference>
<feature type="coiled-coil region" evidence="4">
    <location>
        <begin position="331"/>
        <end position="389"/>
    </location>
</feature>
<dbReference type="OrthoDB" id="9759607at2"/>